<reference evidence="2" key="1">
    <citation type="journal article" date="2021" name="Proc. Natl. Acad. Sci. U.S.A.">
        <title>A Catalog of Tens of Thousands of Viruses from Human Metagenomes Reveals Hidden Associations with Chronic Diseases.</title>
        <authorList>
            <person name="Tisza M.J."/>
            <person name="Buck C.B."/>
        </authorList>
    </citation>
    <scope>NUCLEOTIDE SEQUENCE</scope>
    <source>
        <strain evidence="2">CtBLh2</strain>
    </source>
</reference>
<dbReference type="InterPro" id="IPR036691">
    <property type="entry name" value="Endo/exonu/phosph_ase_sf"/>
</dbReference>
<evidence type="ECO:0000313" key="2">
    <source>
        <dbReference type="EMBL" id="DAF45234.1"/>
    </source>
</evidence>
<sequence length="284" mass="31993">MKRWLFCFALLAAAACGERQSQPQQLVVMTMNMRYDNPEDGENNWRFRRERIAAMLREQAPDVFGTQELLANQYDDLGALLPDYRSVGVGREDGDRAGEFNAVFFRADAFELLDSGTFWLSEEPERPGSKGWDGACERLATWVVLRRGGDGREFLFINTHLDHVGEQARREGVALLLRRIETLRGDRPVILTGDFNAEPDSPVIAHVVEGGLLKSTGEVAVEKYGPSWSFADFGQIPEAERPLIDYIFIGGDLRSDRYEVLPDLYEGGYLSDHAPVAARLTFTR</sequence>
<dbReference type="GO" id="GO:0000175">
    <property type="term" value="F:3'-5'-RNA exonuclease activity"/>
    <property type="evidence" value="ECO:0007669"/>
    <property type="project" value="TreeGrafter"/>
</dbReference>
<dbReference type="EMBL" id="BK032514">
    <property type="protein sequence ID" value="DAF45234.1"/>
    <property type="molecule type" value="Genomic_DNA"/>
</dbReference>
<dbReference type="SUPFAM" id="SSF56219">
    <property type="entry name" value="DNase I-like"/>
    <property type="match status" value="1"/>
</dbReference>
<evidence type="ECO:0000259" key="1">
    <source>
        <dbReference type="Pfam" id="PF03372"/>
    </source>
</evidence>
<dbReference type="Gene3D" id="3.60.10.10">
    <property type="entry name" value="Endonuclease/exonuclease/phosphatase"/>
    <property type="match status" value="1"/>
</dbReference>
<accession>A0A8S5S3G4</accession>
<dbReference type="CDD" id="cd09083">
    <property type="entry name" value="EEP-1"/>
    <property type="match status" value="1"/>
</dbReference>
<dbReference type="InterPro" id="IPR050410">
    <property type="entry name" value="CCR4/nocturin_mRNA_transcr"/>
</dbReference>
<dbReference type="PANTHER" id="PTHR12121">
    <property type="entry name" value="CARBON CATABOLITE REPRESSOR PROTEIN 4"/>
    <property type="match status" value="1"/>
</dbReference>
<dbReference type="InterPro" id="IPR005135">
    <property type="entry name" value="Endo/exonuclease/phosphatase"/>
</dbReference>
<name>A0A8S5S3G4_9CAUD</name>
<proteinExistence type="predicted"/>
<organism evidence="2">
    <name type="scientific">Siphoviridae sp. ctBLh2</name>
    <dbReference type="NCBI Taxonomy" id="2827803"/>
    <lineage>
        <taxon>Viruses</taxon>
        <taxon>Duplodnaviria</taxon>
        <taxon>Heunggongvirae</taxon>
        <taxon>Uroviricota</taxon>
        <taxon>Caudoviricetes</taxon>
    </lineage>
</organism>
<dbReference type="PANTHER" id="PTHR12121:SF36">
    <property type="entry name" value="ENDONUCLEASE_EXONUCLEASE_PHOSPHATASE DOMAIN-CONTAINING PROTEIN"/>
    <property type="match status" value="1"/>
</dbReference>
<protein>
    <submittedName>
        <fullName evidence="2">EEP-1</fullName>
    </submittedName>
</protein>
<dbReference type="Pfam" id="PF03372">
    <property type="entry name" value="Exo_endo_phos"/>
    <property type="match status" value="1"/>
</dbReference>
<feature type="domain" description="Endonuclease/exonuclease/phosphatase" evidence="1">
    <location>
        <begin position="29"/>
        <end position="273"/>
    </location>
</feature>